<dbReference type="OrthoDB" id="9797122at2"/>
<organism evidence="2 3">
    <name type="scientific">Thiomicrorhabdus sediminis</name>
    <dbReference type="NCBI Taxonomy" id="2580412"/>
    <lineage>
        <taxon>Bacteria</taxon>
        <taxon>Pseudomonadati</taxon>
        <taxon>Pseudomonadota</taxon>
        <taxon>Gammaproteobacteria</taxon>
        <taxon>Thiotrichales</taxon>
        <taxon>Piscirickettsiaceae</taxon>
        <taxon>Thiomicrorhabdus</taxon>
    </lineage>
</organism>
<keyword evidence="3" id="KW-1185">Reference proteome</keyword>
<proteinExistence type="predicted"/>
<feature type="chain" id="PRO_5020989369" evidence="1">
    <location>
        <begin position="25"/>
        <end position="231"/>
    </location>
</feature>
<reference evidence="2 3" key="1">
    <citation type="submission" date="2019-05" db="EMBL/GenBank/DDBJ databases">
        <title>Thiomicrorhabdus sediminis sp. nov, a novel sulfur-oxidizing bacterium isolated from coastal sediment.</title>
        <authorList>
            <person name="Liu X."/>
        </authorList>
    </citation>
    <scope>NUCLEOTIDE SEQUENCE [LARGE SCALE GENOMIC DNA]</scope>
    <source>
        <strain evidence="2 3">G1</strain>
    </source>
</reference>
<dbReference type="SUPFAM" id="SSF56925">
    <property type="entry name" value="OMPA-like"/>
    <property type="match status" value="1"/>
</dbReference>
<dbReference type="KEGG" id="thig:FE785_02210"/>
<name>A0A4P9K4A5_9GAMM</name>
<dbReference type="EMBL" id="CP040602">
    <property type="protein sequence ID" value="QCU89531.1"/>
    <property type="molecule type" value="Genomic_DNA"/>
</dbReference>
<protein>
    <submittedName>
        <fullName evidence="2">Acyloxyacyl hydrolase</fullName>
    </submittedName>
</protein>
<keyword evidence="1" id="KW-0732">Signal</keyword>
<dbReference type="Gene3D" id="2.40.160.20">
    <property type="match status" value="1"/>
</dbReference>
<dbReference type="AlphaFoldDB" id="A0A4P9K4A5"/>
<feature type="signal peptide" evidence="1">
    <location>
        <begin position="1"/>
        <end position="24"/>
    </location>
</feature>
<evidence type="ECO:0000256" key="1">
    <source>
        <dbReference type="SAM" id="SignalP"/>
    </source>
</evidence>
<evidence type="ECO:0000313" key="2">
    <source>
        <dbReference type="EMBL" id="QCU89531.1"/>
    </source>
</evidence>
<dbReference type="RefSeq" id="WP_138563980.1">
    <property type="nucleotide sequence ID" value="NZ_CP040602.1"/>
</dbReference>
<evidence type="ECO:0000313" key="3">
    <source>
        <dbReference type="Proteomes" id="UP000304864"/>
    </source>
</evidence>
<dbReference type="GO" id="GO:0016787">
    <property type="term" value="F:hydrolase activity"/>
    <property type="evidence" value="ECO:0007669"/>
    <property type="project" value="UniProtKB-KW"/>
</dbReference>
<dbReference type="Proteomes" id="UP000304864">
    <property type="component" value="Chromosome"/>
</dbReference>
<dbReference type="Pfam" id="PF09411">
    <property type="entry name" value="PagL"/>
    <property type="match status" value="1"/>
</dbReference>
<keyword evidence="2" id="KW-0378">Hydrolase</keyword>
<dbReference type="InterPro" id="IPR011250">
    <property type="entry name" value="OMP/PagP_B-barrel"/>
</dbReference>
<gene>
    <name evidence="2" type="ORF">FE785_02210</name>
</gene>
<dbReference type="InterPro" id="IPR018550">
    <property type="entry name" value="Lipid-A_deacylase-rel"/>
</dbReference>
<sequence length="231" mass="25191">MNNLKPRFKAFFTPLIKTSALAFAAVLSIATPNVQAQQTSIAGDDLMTITILGAVGTLAYSCYIGQAPCSADPDLNTDKLTFSVDNGVDGAATHWRLGIGADWNKSLYEGENWRLAGRLEASLHSWDEKASATYQGDSGYIIGITPVFHYELKNWKYTPFIEMGTGPHLMSQTTVASEDKATQFQFGNILGLGMDFNGIEVGYRYLHISNAGIAQPNPGADFHNLHIGYKF</sequence>
<accession>A0A4P9K4A5</accession>